<evidence type="ECO:0000259" key="1">
    <source>
        <dbReference type="Pfam" id="PF04471"/>
    </source>
</evidence>
<dbReference type="InterPro" id="IPR011856">
    <property type="entry name" value="tRNA_endonuc-like_dom_sf"/>
</dbReference>
<organism evidence="3 4">
    <name type="scientific">Intrasporangium calvum</name>
    <dbReference type="NCBI Taxonomy" id="53358"/>
    <lineage>
        <taxon>Bacteria</taxon>
        <taxon>Bacillati</taxon>
        <taxon>Actinomycetota</taxon>
        <taxon>Actinomycetes</taxon>
        <taxon>Micrococcales</taxon>
        <taxon>Intrasporangiaceae</taxon>
        <taxon>Intrasporangium</taxon>
    </lineage>
</organism>
<dbReference type="GO" id="GO:0004519">
    <property type="term" value="F:endonuclease activity"/>
    <property type="evidence" value="ECO:0007669"/>
    <property type="project" value="UniProtKB-KW"/>
</dbReference>
<protein>
    <submittedName>
        <fullName evidence="3">Restriction endonuclease</fullName>
        <ecNumber evidence="3">3.1.21.-</ecNumber>
    </submittedName>
</protein>
<keyword evidence="3" id="KW-0378">Hydrolase</keyword>
<reference evidence="3 4" key="1">
    <citation type="submission" date="2022-11" db="EMBL/GenBank/DDBJ databases">
        <title>Anaerobic phenanthrene biodegradation by a DNRA strain PheN6.</title>
        <authorList>
            <person name="Zhang Z."/>
        </authorList>
    </citation>
    <scope>NUCLEOTIDE SEQUENCE [LARGE SCALE GENOMIC DNA]</scope>
    <source>
        <strain evidence="3 4">PheN6</strain>
    </source>
</reference>
<keyword evidence="3" id="KW-0540">Nuclease</keyword>
<dbReference type="Gene3D" id="3.40.1350.10">
    <property type="match status" value="1"/>
</dbReference>
<dbReference type="Gene3D" id="2.30.280.20">
    <property type="match status" value="1"/>
</dbReference>
<dbReference type="Pfam" id="PF18062">
    <property type="entry name" value="RE_AspBHI_N"/>
    <property type="match status" value="1"/>
</dbReference>
<evidence type="ECO:0000259" key="2">
    <source>
        <dbReference type="Pfam" id="PF18062"/>
    </source>
</evidence>
<dbReference type="InterPro" id="IPR041409">
    <property type="entry name" value="RE_AspBHI_N"/>
</dbReference>
<dbReference type="GO" id="GO:0016787">
    <property type="term" value="F:hydrolase activity"/>
    <property type="evidence" value="ECO:0007669"/>
    <property type="project" value="UniProtKB-KW"/>
</dbReference>
<dbReference type="Proteomes" id="UP001150259">
    <property type="component" value="Unassembled WGS sequence"/>
</dbReference>
<keyword evidence="4" id="KW-1185">Reference proteome</keyword>
<sequence length="440" mass="48778">MTRERQVQIGETVRYARTSSLEAYLEGYLNFHHLTRSPRDEDKRIILESGINRIAVVDAVDGRRRPAIVVRSSPWKAGSETTPWHDEFDLDHGHIRYFGDHKPTTVGPVGITHGNRALLEAWRLHESSDAGDRALAPPLLVFAARPVYIDGRRVDKGFLDFAGVCIIERLEFVVQRDPATGRSFPNLAVDLNVIRLDEDDEVDWTWIDDRRDPTMTAAVAMTRAPDCWKTWVRRGRIALPGIRRRVLSSRVLGKADQLPAPGSPEVEVLNRVYAYFDSHKHAFELLAAKVAADVLGARGGAYSDGWLTRSGGDGGMDFVGRLDIGPGSGSTPLVVLGQAKCISPNSSVSPDQVARLVARLRRGWVGIFVTTGTFSRQAQIEIVDDQYPVVLVSGRRLAEVVRRIAHESYEGEVAGLLNEVVSAYEGHVTHRRPEEVITSA</sequence>
<dbReference type="Pfam" id="PF04471">
    <property type="entry name" value="Mrr_cat"/>
    <property type="match status" value="1"/>
</dbReference>
<gene>
    <name evidence="3" type="ORF">OO014_15830</name>
</gene>
<dbReference type="InterPro" id="IPR007560">
    <property type="entry name" value="Restrct_endonuc_IV_Mrr"/>
</dbReference>
<feature type="domain" description="Restriction endonuclease type IV Mrr" evidence="1">
    <location>
        <begin position="291"/>
        <end position="400"/>
    </location>
</feature>
<proteinExistence type="predicted"/>
<evidence type="ECO:0000313" key="3">
    <source>
        <dbReference type="EMBL" id="MDC5698726.1"/>
    </source>
</evidence>
<name>A0ABT5GL32_9MICO</name>
<dbReference type="EC" id="3.1.21.-" evidence="3"/>
<comment type="caution">
    <text evidence="3">The sequence shown here is derived from an EMBL/GenBank/DDBJ whole genome shotgun (WGS) entry which is preliminary data.</text>
</comment>
<feature type="domain" description="Restriction endonuclease AspBHI N-terminal" evidence="2">
    <location>
        <begin position="68"/>
        <end position="235"/>
    </location>
</feature>
<dbReference type="RefSeq" id="WP_272463291.1">
    <property type="nucleotide sequence ID" value="NZ_JAPFQL010000081.1"/>
</dbReference>
<accession>A0ABT5GL32</accession>
<dbReference type="EMBL" id="JAPFQL010000081">
    <property type="protein sequence ID" value="MDC5698726.1"/>
    <property type="molecule type" value="Genomic_DNA"/>
</dbReference>
<keyword evidence="3" id="KW-0255">Endonuclease</keyword>
<evidence type="ECO:0000313" key="4">
    <source>
        <dbReference type="Proteomes" id="UP001150259"/>
    </source>
</evidence>